<dbReference type="AlphaFoldDB" id="A0A8J2V952"/>
<dbReference type="Proteomes" id="UP000652231">
    <property type="component" value="Unassembled WGS sequence"/>
</dbReference>
<protein>
    <recommendedName>
        <fullName evidence="3">RiboL-PSP-HEPN domain-containing protein</fullName>
    </recommendedName>
</protein>
<sequence length="167" mass="19545">MKKSLKKENYLERNDIAKIISNWNKVQGLYSRKEWSSVIIRAATAVELSANFVIRKELEGERNLDSDFVNHLLRWANGIQGKFDKLLLPIFKGTDYYNELKKLLKQVQDINKERNSVVHNGQFKRKSTADKIVLESEIIINTLVSRYEDYFDLSEIYGKESLKDSKK</sequence>
<proteinExistence type="predicted"/>
<gene>
    <name evidence="1" type="ORF">GCM10011312_08060</name>
</gene>
<name>A0A8J2V952_9FLAO</name>
<reference evidence="1" key="1">
    <citation type="journal article" date="2014" name="Int. J. Syst. Evol. Microbiol.">
        <title>Complete genome sequence of Corynebacterium casei LMG S-19264T (=DSM 44701T), isolated from a smear-ripened cheese.</title>
        <authorList>
            <consortium name="US DOE Joint Genome Institute (JGI-PGF)"/>
            <person name="Walter F."/>
            <person name="Albersmeier A."/>
            <person name="Kalinowski J."/>
            <person name="Ruckert C."/>
        </authorList>
    </citation>
    <scope>NUCLEOTIDE SEQUENCE</scope>
    <source>
        <strain evidence="1">CGMCC 1.12924</strain>
    </source>
</reference>
<evidence type="ECO:0000313" key="1">
    <source>
        <dbReference type="EMBL" id="GGD86411.1"/>
    </source>
</evidence>
<evidence type="ECO:0000313" key="2">
    <source>
        <dbReference type="Proteomes" id="UP000652231"/>
    </source>
</evidence>
<dbReference type="EMBL" id="BMGK01000003">
    <property type="protein sequence ID" value="GGD86411.1"/>
    <property type="molecule type" value="Genomic_DNA"/>
</dbReference>
<accession>A0A8J2V952</accession>
<comment type="caution">
    <text evidence="1">The sequence shown here is derived from an EMBL/GenBank/DDBJ whole genome shotgun (WGS) entry which is preliminary data.</text>
</comment>
<organism evidence="1 2">
    <name type="scientific">Planktosalinus lacus</name>
    <dbReference type="NCBI Taxonomy" id="1526573"/>
    <lineage>
        <taxon>Bacteria</taxon>
        <taxon>Pseudomonadati</taxon>
        <taxon>Bacteroidota</taxon>
        <taxon>Flavobacteriia</taxon>
        <taxon>Flavobacteriales</taxon>
        <taxon>Flavobacteriaceae</taxon>
        <taxon>Planktosalinus</taxon>
    </lineage>
</organism>
<dbReference type="RefSeq" id="WP_188439752.1">
    <property type="nucleotide sequence ID" value="NZ_BMGK01000003.1"/>
</dbReference>
<keyword evidence="2" id="KW-1185">Reference proteome</keyword>
<reference evidence="1" key="2">
    <citation type="submission" date="2020-09" db="EMBL/GenBank/DDBJ databases">
        <authorList>
            <person name="Sun Q."/>
            <person name="Zhou Y."/>
        </authorList>
    </citation>
    <scope>NUCLEOTIDE SEQUENCE</scope>
    <source>
        <strain evidence="1">CGMCC 1.12924</strain>
    </source>
</reference>
<evidence type="ECO:0008006" key="3">
    <source>
        <dbReference type="Google" id="ProtNLM"/>
    </source>
</evidence>